<sequence length="497" mass="52068">MVVLLRTVRRVGTSGAPADVLVVDGRIAAIGPAGTIDVPTSADLPTGTSLDVEVVEADGAWLGPGLRDHHVHFDQWALMRQRVDVQDCASAEETADRLADAARTALPDRVVVGHGYRDGLWPTPARRELLDEAAPGLPVVVVAADLHAVWCNTRALAHFAGMLGRALPAGADGVLREQDAFDVTGALSRVPDDLLDAAVAEAVDAAAQRGVTGVVDLEMVFGLDRWARRIAAGTDGIRVASGVYPGELDDVVARGLRTGDVVPGTRGLLTMGPFKVITDGSLGTRTAATSDGAGLLTWTPEDLVPVLRRAVAAGLVPAVHAIGDRAVTLALDAFETVGTRGTIEHAQLLQPADVPRFAQLGVVASVQPEHAMDDRDIADRHWAGRTDRAFPFASLERAGARMQLGSDAPVAPLDPWVALAAAVGRDRDGRSPWHPEQRMSALAAWRGSTDGRVGVAVGDVADLVLVPSDPLTATSAALRTMPVLATAVAGRWTHRAL</sequence>
<dbReference type="InterPro" id="IPR032466">
    <property type="entry name" value="Metal_Hydrolase"/>
</dbReference>
<keyword evidence="3" id="KW-1185">Reference proteome</keyword>
<dbReference type="Proteomes" id="UP001501742">
    <property type="component" value="Unassembled WGS sequence"/>
</dbReference>
<protein>
    <submittedName>
        <fullName evidence="2">Amidohydrolase family protein</fullName>
    </submittedName>
</protein>
<dbReference type="SUPFAM" id="SSF51556">
    <property type="entry name" value="Metallo-dependent hydrolases"/>
    <property type="match status" value="1"/>
</dbReference>
<dbReference type="InterPro" id="IPR013108">
    <property type="entry name" value="Amidohydro_3"/>
</dbReference>
<dbReference type="Gene3D" id="3.10.310.70">
    <property type="match status" value="1"/>
</dbReference>
<reference evidence="3" key="1">
    <citation type="journal article" date="2019" name="Int. J. Syst. Evol. Microbiol.">
        <title>The Global Catalogue of Microorganisms (GCM) 10K type strain sequencing project: providing services to taxonomists for standard genome sequencing and annotation.</title>
        <authorList>
            <consortium name="The Broad Institute Genomics Platform"/>
            <consortium name="The Broad Institute Genome Sequencing Center for Infectious Disease"/>
            <person name="Wu L."/>
            <person name="Ma J."/>
        </authorList>
    </citation>
    <scope>NUCLEOTIDE SEQUENCE [LARGE SCALE GENOMIC DNA]</scope>
    <source>
        <strain evidence="3">JCM 12140</strain>
    </source>
</reference>
<name>A0ABP4K0J9_9MICO</name>
<dbReference type="Gene3D" id="2.30.40.10">
    <property type="entry name" value="Urease, subunit C, domain 1"/>
    <property type="match status" value="1"/>
</dbReference>
<dbReference type="PANTHER" id="PTHR22642">
    <property type="entry name" value="IMIDAZOLONEPROPIONASE"/>
    <property type="match status" value="1"/>
</dbReference>
<proteinExistence type="predicted"/>
<organism evidence="2 3">
    <name type="scientific">Curtobacterium herbarum</name>
    <dbReference type="NCBI Taxonomy" id="150122"/>
    <lineage>
        <taxon>Bacteria</taxon>
        <taxon>Bacillati</taxon>
        <taxon>Actinomycetota</taxon>
        <taxon>Actinomycetes</taxon>
        <taxon>Micrococcales</taxon>
        <taxon>Microbacteriaceae</taxon>
        <taxon>Curtobacterium</taxon>
    </lineage>
</organism>
<dbReference type="InterPro" id="IPR011059">
    <property type="entry name" value="Metal-dep_hydrolase_composite"/>
</dbReference>
<feature type="domain" description="Amidohydrolase 3" evidence="1">
    <location>
        <begin position="53"/>
        <end position="492"/>
    </location>
</feature>
<comment type="caution">
    <text evidence="2">The sequence shown here is derived from an EMBL/GenBank/DDBJ whole genome shotgun (WGS) entry which is preliminary data.</text>
</comment>
<evidence type="ECO:0000259" key="1">
    <source>
        <dbReference type="Pfam" id="PF07969"/>
    </source>
</evidence>
<dbReference type="SUPFAM" id="SSF51338">
    <property type="entry name" value="Composite domain of metallo-dependent hydrolases"/>
    <property type="match status" value="1"/>
</dbReference>
<dbReference type="RefSeq" id="WP_204608686.1">
    <property type="nucleotide sequence ID" value="NZ_BAAAJX010000002.1"/>
</dbReference>
<dbReference type="EMBL" id="BAAAJX010000002">
    <property type="protein sequence ID" value="GAA1492244.1"/>
    <property type="molecule type" value="Genomic_DNA"/>
</dbReference>
<dbReference type="Pfam" id="PF07969">
    <property type="entry name" value="Amidohydro_3"/>
    <property type="match status" value="1"/>
</dbReference>
<gene>
    <name evidence="2" type="ORF">GCM10009627_05900</name>
</gene>
<evidence type="ECO:0000313" key="3">
    <source>
        <dbReference type="Proteomes" id="UP001501742"/>
    </source>
</evidence>
<dbReference type="PANTHER" id="PTHR22642:SF2">
    <property type="entry name" value="PROTEIN LONG AFTER FAR-RED 3"/>
    <property type="match status" value="1"/>
</dbReference>
<dbReference type="Gene3D" id="3.20.20.140">
    <property type="entry name" value="Metal-dependent hydrolases"/>
    <property type="match status" value="1"/>
</dbReference>
<accession>A0ABP4K0J9</accession>
<evidence type="ECO:0000313" key="2">
    <source>
        <dbReference type="EMBL" id="GAA1492244.1"/>
    </source>
</evidence>